<name>A0A7J8YLJ1_GOSAI</name>
<comment type="caution">
    <text evidence="1">The sequence shown here is derived from an EMBL/GenBank/DDBJ whole genome shotgun (WGS) entry which is preliminary data.</text>
</comment>
<sequence length="34" mass="3780">MKLNVDVLQIIQLGLSPSDAWGNLPDFDSPFSYV</sequence>
<evidence type="ECO:0000313" key="2">
    <source>
        <dbReference type="Proteomes" id="UP000593577"/>
    </source>
</evidence>
<gene>
    <name evidence="1" type="ORF">Goari_022440</name>
</gene>
<reference evidence="1 2" key="1">
    <citation type="journal article" date="2019" name="Genome Biol. Evol.">
        <title>Insights into the evolution of the New World diploid cottons (Gossypium, subgenus Houzingenia) based on genome sequencing.</title>
        <authorList>
            <person name="Grover C.E."/>
            <person name="Arick M.A. 2nd"/>
            <person name="Thrash A."/>
            <person name="Conover J.L."/>
            <person name="Sanders W.S."/>
            <person name="Peterson D.G."/>
            <person name="Frelichowski J.E."/>
            <person name="Scheffler J.A."/>
            <person name="Scheffler B.E."/>
            <person name="Wendel J.F."/>
        </authorList>
    </citation>
    <scope>NUCLEOTIDE SEQUENCE [LARGE SCALE GENOMIC DNA]</scope>
    <source>
        <strain evidence="1">185</strain>
        <tissue evidence="1">Leaf</tissue>
    </source>
</reference>
<dbReference type="Proteomes" id="UP000593577">
    <property type="component" value="Unassembled WGS sequence"/>
</dbReference>
<evidence type="ECO:0000313" key="1">
    <source>
        <dbReference type="EMBL" id="MBA0700425.1"/>
    </source>
</evidence>
<keyword evidence="2" id="KW-1185">Reference proteome</keyword>
<proteinExistence type="predicted"/>
<organism evidence="1 2">
    <name type="scientific">Gossypium aridum</name>
    <name type="common">American cotton</name>
    <name type="synonym">Erioxylum aridum</name>
    <dbReference type="NCBI Taxonomy" id="34290"/>
    <lineage>
        <taxon>Eukaryota</taxon>
        <taxon>Viridiplantae</taxon>
        <taxon>Streptophyta</taxon>
        <taxon>Embryophyta</taxon>
        <taxon>Tracheophyta</taxon>
        <taxon>Spermatophyta</taxon>
        <taxon>Magnoliopsida</taxon>
        <taxon>eudicotyledons</taxon>
        <taxon>Gunneridae</taxon>
        <taxon>Pentapetalae</taxon>
        <taxon>rosids</taxon>
        <taxon>malvids</taxon>
        <taxon>Malvales</taxon>
        <taxon>Malvaceae</taxon>
        <taxon>Malvoideae</taxon>
        <taxon>Gossypium</taxon>
    </lineage>
</organism>
<accession>A0A7J8YLJ1</accession>
<dbReference type="EMBL" id="JABFAA010012933">
    <property type="protein sequence ID" value="MBA0700425.1"/>
    <property type="molecule type" value="Genomic_DNA"/>
</dbReference>
<protein>
    <submittedName>
        <fullName evidence="1">Uncharacterized protein</fullName>
    </submittedName>
</protein>
<dbReference type="AlphaFoldDB" id="A0A7J8YLJ1"/>